<evidence type="ECO:0000256" key="1">
    <source>
        <dbReference type="SAM" id="MobiDB-lite"/>
    </source>
</evidence>
<feature type="region of interest" description="Disordered" evidence="1">
    <location>
        <begin position="1"/>
        <end position="25"/>
    </location>
</feature>
<reference evidence="2 3" key="1">
    <citation type="journal article" date="2017" name="Gigascience">
        <title>Draft genome of the honey bee ectoparasitic mite, Tropilaelaps mercedesae, is shaped by the parasitic life history.</title>
        <authorList>
            <person name="Dong X."/>
            <person name="Armstrong S.D."/>
            <person name="Xia D."/>
            <person name="Makepeace B.L."/>
            <person name="Darby A.C."/>
            <person name="Kadowaki T."/>
        </authorList>
    </citation>
    <scope>NUCLEOTIDE SEQUENCE [LARGE SCALE GENOMIC DNA]</scope>
    <source>
        <strain evidence="2">Wuxi-XJTLU</strain>
    </source>
</reference>
<organism evidence="2 3">
    <name type="scientific">Tropilaelaps mercedesae</name>
    <dbReference type="NCBI Taxonomy" id="418985"/>
    <lineage>
        <taxon>Eukaryota</taxon>
        <taxon>Metazoa</taxon>
        <taxon>Ecdysozoa</taxon>
        <taxon>Arthropoda</taxon>
        <taxon>Chelicerata</taxon>
        <taxon>Arachnida</taxon>
        <taxon>Acari</taxon>
        <taxon>Parasitiformes</taxon>
        <taxon>Mesostigmata</taxon>
        <taxon>Gamasina</taxon>
        <taxon>Dermanyssoidea</taxon>
        <taxon>Laelapidae</taxon>
        <taxon>Tropilaelaps</taxon>
    </lineage>
</organism>
<dbReference type="Proteomes" id="UP000192247">
    <property type="component" value="Unassembled WGS sequence"/>
</dbReference>
<evidence type="ECO:0000313" key="2">
    <source>
        <dbReference type="EMBL" id="OQR66380.1"/>
    </source>
</evidence>
<sequence>MCDDTPVSAPTCAPSAPSDSPPRATCVSTNGLTSVVNSSAICVRQASPDDVRPS</sequence>
<gene>
    <name evidence="2" type="ORF">BIW11_14197</name>
</gene>
<feature type="non-terminal residue" evidence="2">
    <location>
        <position position="54"/>
    </location>
</feature>
<dbReference type="InParanoid" id="A0A1V9WYP7"/>
<dbReference type="AlphaFoldDB" id="A0A1V9WYP7"/>
<dbReference type="EMBL" id="MNPL01032731">
    <property type="protein sequence ID" value="OQR66380.1"/>
    <property type="molecule type" value="Genomic_DNA"/>
</dbReference>
<protein>
    <submittedName>
        <fullName evidence="2">Uncharacterized protein</fullName>
    </submittedName>
</protein>
<accession>A0A1V9WYP7</accession>
<name>A0A1V9WYP7_9ACAR</name>
<evidence type="ECO:0000313" key="3">
    <source>
        <dbReference type="Proteomes" id="UP000192247"/>
    </source>
</evidence>
<keyword evidence="3" id="KW-1185">Reference proteome</keyword>
<comment type="caution">
    <text evidence="2">The sequence shown here is derived from an EMBL/GenBank/DDBJ whole genome shotgun (WGS) entry which is preliminary data.</text>
</comment>
<proteinExistence type="predicted"/>